<evidence type="ECO:0000256" key="4">
    <source>
        <dbReference type="ARBA" id="ARBA00022833"/>
    </source>
</evidence>
<evidence type="ECO:0000256" key="2">
    <source>
        <dbReference type="ARBA" id="ARBA00022723"/>
    </source>
</evidence>
<keyword evidence="5 6" id="KW-0482">Metalloprotease</keyword>
<evidence type="ECO:0000256" key="6">
    <source>
        <dbReference type="RuleBase" id="RU003983"/>
    </source>
</evidence>
<evidence type="ECO:0000256" key="1">
    <source>
        <dbReference type="ARBA" id="ARBA00022670"/>
    </source>
</evidence>
<keyword evidence="2" id="KW-0479">Metal-binding</keyword>
<dbReference type="RefSeq" id="WP_136461265.1">
    <property type="nucleotide sequence ID" value="NZ_SRKY01000001.1"/>
</dbReference>
<accession>A0A4S4NFK4</accession>
<comment type="caution">
    <text evidence="9">The sequence shown here is derived from an EMBL/GenBank/DDBJ whole genome shotgun (WGS) entry which is preliminary data.</text>
</comment>
<evidence type="ECO:0000256" key="5">
    <source>
        <dbReference type="ARBA" id="ARBA00023049"/>
    </source>
</evidence>
<keyword evidence="10" id="KW-1185">Reference proteome</keyword>
<dbReference type="PANTHER" id="PTHR22726:SF1">
    <property type="entry name" value="METALLOENDOPEPTIDASE OMA1, MITOCHONDRIAL"/>
    <property type="match status" value="1"/>
</dbReference>
<sequence length="238" mass="25484">MQRLTLCLGFAVALLAGCEEIPTSTAPASQPTSSATSSSGMTAQQAARSFAQVTRRMEPVIESQCRARTSGQNCDFRIVVDDNPKSAPNAYQTLDENQRPLIVFTVGLIAMARNEDELAFVMGHEAAHHIEGHIARQQINANAGAVLLTGIAAAAGADATGIRNAQQLGQVVGARSFSKEYELEADQLGTILTHQAGYDPLRGSEFFTRIPDPGNRFLGTHPPNAQRVQIVRKTASQL</sequence>
<evidence type="ECO:0000313" key="9">
    <source>
        <dbReference type="EMBL" id="THH38372.1"/>
    </source>
</evidence>
<evidence type="ECO:0000313" key="10">
    <source>
        <dbReference type="Proteomes" id="UP000306602"/>
    </source>
</evidence>
<dbReference type="CDD" id="cd07324">
    <property type="entry name" value="M48C_Oma1-like"/>
    <property type="match status" value="1"/>
</dbReference>
<dbReference type="GO" id="GO:0004222">
    <property type="term" value="F:metalloendopeptidase activity"/>
    <property type="evidence" value="ECO:0007669"/>
    <property type="project" value="InterPro"/>
</dbReference>
<dbReference type="InterPro" id="IPR001915">
    <property type="entry name" value="Peptidase_M48"/>
</dbReference>
<dbReference type="PROSITE" id="PS51257">
    <property type="entry name" value="PROKAR_LIPOPROTEIN"/>
    <property type="match status" value="1"/>
</dbReference>
<dbReference type="PANTHER" id="PTHR22726">
    <property type="entry name" value="METALLOENDOPEPTIDASE OMA1"/>
    <property type="match status" value="1"/>
</dbReference>
<dbReference type="GO" id="GO:0051603">
    <property type="term" value="P:proteolysis involved in protein catabolic process"/>
    <property type="evidence" value="ECO:0007669"/>
    <property type="project" value="TreeGrafter"/>
</dbReference>
<evidence type="ECO:0000256" key="7">
    <source>
        <dbReference type="SAM" id="MobiDB-lite"/>
    </source>
</evidence>
<feature type="compositionally biased region" description="Low complexity" evidence="7">
    <location>
        <begin position="23"/>
        <end position="47"/>
    </location>
</feature>
<gene>
    <name evidence="9" type="ORF">E4Z66_02030</name>
</gene>
<feature type="domain" description="Peptidase M48" evidence="8">
    <location>
        <begin position="51"/>
        <end position="234"/>
    </location>
</feature>
<keyword evidence="3 6" id="KW-0378">Hydrolase</keyword>
<dbReference type="OrthoDB" id="7338723at2"/>
<dbReference type="GO" id="GO:0016020">
    <property type="term" value="C:membrane"/>
    <property type="evidence" value="ECO:0007669"/>
    <property type="project" value="TreeGrafter"/>
</dbReference>
<dbReference type="Proteomes" id="UP000306602">
    <property type="component" value="Unassembled WGS sequence"/>
</dbReference>
<dbReference type="AlphaFoldDB" id="A0A4S4NFK4"/>
<dbReference type="EMBL" id="SRKY01000001">
    <property type="protein sequence ID" value="THH38372.1"/>
    <property type="molecule type" value="Genomic_DNA"/>
</dbReference>
<name>A0A4S4NFK4_9RHOB</name>
<keyword evidence="4 6" id="KW-0862">Zinc</keyword>
<protein>
    <submittedName>
        <fullName evidence="9">Peptidase M48</fullName>
    </submittedName>
</protein>
<organism evidence="9 10">
    <name type="scientific">Aliishimia ponticola</name>
    <dbReference type="NCBI Taxonomy" id="2499833"/>
    <lineage>
        <taxon>Bacteria</taxon>
        <taxon>Pseudomonadati</taxon>
        <taxon>Pseudomonadota</taxon>
        <taxon>Alphaproteobacteria</taxon>
        <taxon>Rhodobacterales</taxon>
        <taxon>Paracoccaceae</taxon>
        <taxon>Aliishimia</taxon>
    </lineage>
</organism>
<comment type="cofactor">
    <cofactor evidence="6">
        <name>Zn(2+)</name>
        <dbReference type="ChEBI" id="CHEBI:29105"/>
    </cofactor>
    <text evidence="6">Binds 1 zinc ion per subunit.</text>
</comment>
<dbReference type="Pfam" id="PF01435">
    <property type="entry name" value="Peptidase_M48"/>
    <property type="match status" value="1"/>
</dbReference>
<evidence type="ECO:0000256" key="3">
    <source>
        <dbReference type="ARBA" id="ARBA00022801"/>
    </source>
</evidence>
<dbReference type="GO" id="GO:0046872">
    <property type="term" value="F:metal ion binding"/>
    <property type="evidence" value="ECO:0007669"/>
    <property type="project" value="UniProtKB-KW"/>
</dbReference>
<reference evidence="9 10" key="1">
    <citation type="submission" date="2019-04" db="EMBL/GenBank/DDBJ databases">
        <title>Shimia ponticola sp. nov., isolated from seawater.</title>
        <authorList>
            <person name="Kim Y.-O."/>
            <person name="Yoon J.-H."/>
        </authorList>
    </citation>
    <scope>NUCLEOTIDE SEQUENCE [LARGE SCALE GENOMIC DNA]</scope>
    <source>
        <strain evidence="9 10">MYP11</strain>
    </source>
</reference>
<feature type="region of interest" description="Disordered" evidence="7">
    <location>
        <begin position="23"/>
        <end position="49"/>
    </location>
</feature>
<dbReference type="Gene3D" id="3.30.2010.10">
    <property type="entry name" value="Metalloproteases ('zincins'), catalytic domain"/>
    <property type="match status" value="1"/>
</dbReference>
<keyword evidence="1 6" id="KW-0645">Protease</keyword>
<dbReference type="InterPro" id="IPR051156">
    <property type="entry name" value="Mito/Outer_Membr_Metalloprot"/>
</dbReference>
<evidence type="ECO:0000259" key="8">
    <source>
        <dbReference type="Pfam" id="PF01435"/>
    </source>
</evidence>
<comment type="similarity">
    <text evidence="6">Belongs to the peptidase M48 family.</text>
</comment>
<proteinExistence type="inferred from homology"/>